<dbReference type="CDD" id="cd12797">
    <property type="entry name" value="M23_peptidase"/>
    <property type="match status" value="1"/>
</dbReference>
<dbReference type="EMBL" id="JAKIKT010000014">
    <property type="protein sequence ID" value="MCL2916409.1"/>
    <property type="molecule type" value="Genomic_DNA"/>
</dbReference>
<comment type="caution">
    <text evidence="3">The sequence shown here is derived from an EMBL/GenBank/DDBJ whole genome shotgun (WGS) entry which is preliminary data.</text>
</comment>
<protein>
    <submittedName>
        <fullName evidence="3">Peptidoglycan DD-metalloendopeptidase family protein</fullName>
    </submittedName>
</protein>
<evidence type="ECO:0000259" key="2">
    <source>
        <dbReference type="Pfam" id="PF01551"/>
    </source>
</evidence>
<dbReference type="Pfam" id="PF01551">
    <property type="entry name" value="Peptidase_M23"/>
    <property type="match status" value="1"/>
</dbReference>
<evidence type="ECO:0000313" key="4">
    <source>
        <dbReference type="Proteomes" id="UP001202831"/>
    </source>
</evidence>
<keyword evidence="1" id="KW-0812">Transmembrane</keyword>
<dbReference type="SUPFAM" id="SSF51261">
    <property type="entry name" value="Duplicated hybrid motif"/>
    <property type="match status" value="1"/>
</dbReference>
<dbReference type="Gene3D" id="2.70.70.10">
    <property type="entry name" value="Glucose Permease (Domain IIA)"/>
    <property type="match status" value="1"/>
</dbReference>
<dbReference type="InterPro" id="IPR050570">
    <property type="entry name" value="Cell_wall_metabolism_enzyme"/>
</dbReference>
<feature type="domain" description="M23ase beta-sheet core" evidence="2">
    <location>
        <begin position="196"/>
        <end position="290"/>
    </location>
</feature>
<reference evidence="3 4" key="1">
    <citation type="submission" date="2022-01" db="EMBL/GenBank/DDBJ databases">
        <title>Whole genome-based taxonomy of the Shewanellaceae.</title>
        <authorList>
            <person name="Martin-Rodriguez A.J."/>
        </authorList>
    </citation>
    <scope>NUCLEOTIDE SEQUENCE [LARGE SCALE GENOMIC DNA]</scope>
    <source>
        <strain evidence="3 4">DSM 21332</strain>
    </source>
</reference>
<gene>
    <name evidence="3" type="ORF">L2725_21980</name>
</gene>
<sequence length="300" mass="32774">MSVTVLIQGRNGVTRWQPGKSWLVLPILLLAAGAGVAQYSFEKFSNQETRVDSERQARKVQQQQVEDLKHATESQLATLAAHVARMQAEMTRLEAMGQQVAQTYKLEDQFDFSAKAGVGGMSDLGQSIELDQLIQDMDAMVQRMDTSKVQLPLLETVASNLHIDQERYISGRPIGKGWLSSPYGLRNDPFNGRRTMHKGIDFAGSEGADVIATAGGVVTWAGSMFGYGNLVEIDHGNGLRTRYGHNKTVHVSVGDVVAKGAKIASMGSTGRSTGPHVHYEVLRGGQQIDPSKYVYRKANN</sequence>
<proteinExistence type="predicted"/>
<accession>A0ABT0ND72</accession>
<keyword evidence="1" id="KW-0472">Membrane</keyword>
<dbReference type="InterPro" id="IPR016047">
    <property type="entry name" value="M23ase_b-sheet_dom"/>
</dbReference>
<feature type="transmembrane region" description="Helical" evidence="1">
    <location>
        <begin position="21"/>
        <end position="41"/>
    </location>
</feature>
<evidence type="ECO:0000256" key="1">
    <source>
        <dbReference type="SAM" id="Phobius"/>
    </source>
</evidence>
<keyword evidence="4" id="KW-1185">Reference proteome</keyword>
<dbReference type="Proteomes" id="UP001202831">
    <property type="component" value="Unassembled WGS sequence"/>
</dbReference>
<organism evidence="3 4">
    <name type="scientific">Shewanella corallii</name>
    <dbReference type="NCBI Taxonomy" id="560080"/>
    <lineage>
        <taxon>Bacteria</taxon>
        <taxon>Pseudomonadati</taxon>
        <taxon>Pseudomonadota</taxon>
        <taxon>Gammaproteobacteria</taxon>
        <taxon>Alteromonadales</taxon>
        <taxon>Shewanellaceae</taxon>
        <taxon>Shewanella</taxon>
    </lineage>
</organism>
<name>A0ABT0ND72_9GAMM</name>
<dbReference type="InterPro" id="IPR011055">
    <property type="entry name" value="Dup_hybrid_motif"/>
</dbReference>
<dbReference type="RefSeq" id="WP_248937633.1">
    <property type="nucleotide sequence ID" value="NZ_JAKIKT010000014.1"/>
</dbReference>
<dbReference type="PANTHER" id="PTHR21666:SF291">
    <property type="entry name" value="STAGE II SPORULATION PROTEIN Q"/>
    <property type="match status" value="1"/>
</dbReference>
<evidence type="ECO:0000313" key="3">
    <source>
        <dbReference type="EMBL" id="MCL2916409.1"/>
    </source>
</evidence>
<dbReference type="PANTHER" id="PTHR21666">
    <property type="entry name" value="PEPTIDASE-RELATED"/>
    <property type="match status" value="1"/>
</dbReference>
<keyword evidence="1" id="KW-1133">Transmembrane helix</keyword>